<dbReference type="OrthoDB" id="192266at2759"/>
<evidence type="ECO:0000256" key="2">
    <source>
        <dbReference type="ARBA" id="ARBA00001946"/>
    </source>
</evidence>
<keyword evidence="9" id="KW-0234">DNA repair</keyword>
<evidence type="ECO:0000256" key="3">
    <source>
        <dbReference type="ARBA" id="ARBA00004322"/>
    </source>
</evidence>
<reference evidence="12 13" key="1">
    <citation type="submission" date="2017-12" db="EMBL/GenBank/DDBJ databases">
        <title>Sequencing, de novo assembly and annotation of complete genome of a new Thraustochytrid species, strain FCC1311.</title>
        <authorList>
            <person name="Sedici K."/>
            <person name="Godart F."/>
            <person name="Aiese Cigliano R."/>
            <person name="Sanseverino W."/>
            <person name="Barakat M."/>
            <person name="Ortet P."/>
            <person name="Marechal E."/>
            <person name="Cagnac O."/>
            <person name="Amato A."/>
        </authorList>
    </citation>
    <scope>NUCLEOTIDE SEQUENCE [LARGE SCALE GENOMIC DNA]</scope>
</reference>
<dbReference type="AlphaFoldDB" id="A0A2R5GJ60"/>
<evidence type="ECO:0000313" key="13">
    <source>
        <dbReference type="Proteomes" id="UP000241890"/>
    </source>
</evidence>
<gene>
    <name evidence="12" type="ORF">FCC1311_068752</name>
</gene>
<dbReference type="PANTHER" id="PTHR15822:SF4">
    <property type="entry name" value="TYROSYL-DNA PHOSPHODIESTERASE 2"/>
    <property type="match status" value="1"/>
</dbReference>
<dbReference type="GO" id="GO:0004518">
    <property type="term" value="F:nuclease activity"/>
    <property type="evidence" value="ECO:0007669"/>
    <property type="project" value="UniProtKB-KW"/>
</dbReference>
<evidence type="ECO:0000256" key="7">
    <source>
        <dbReference type="ARBA" id="ARBA00022801"/>
    </source>
</evidence>
<organism evidence="12 13">
    <name type="scientific">Hondaea fermentalgiana</name>
    <dbReference type="NCBI Taxonomy" id="2315210"/>
    <lineage>
        <taxon>Eukaryota</taxon>
        <taxon>Sar</taxon>
        <taxon>Stramenopiles</taxon>
        <taxon>Bigyra</taxon>
        <taxon>Labyrinthulomycetes</taxon>
        <taxon>Thraustochytrida</taxon>
        <taxon>Thraustochytriidae</taxon>
        <taxon>Hondaea</taxon>
    </lineage>
</organism>
<evidence type="ECO:0000256" key="6">
    <source>
        <dbReference type="ARBA" id="ARBA00022763"/>
    </source>
</evidence>
<proteinExistence type="predicted"/>
<comment type="subcellular location">
    <subcellularLocation>
        <location evidence="3">Nucleus</location>
        <location evidence="3">PML body</location>
    </subcellularLocation>
</comment>
<evidence type="ECO:0000256" key="10">
    <source>
        <dbReference type="ARBA" id="ARBA00023242"/>
    </source>
</evidence>
<dbReference type="InterPro" id="IPR051547">
    <property type="entry name" value="TDP2-like"/>
</dbReference>
<keyword evidence="4" id="KW-0540">Nuclease</keyword>
<dbReference type="Gene3D" id="3.60.10.10">
    <property type="entry name" value="Endonuclease/exonuclease/phosphatase"/>
    <property type="match status" value="1"/>
</dbReference>
<dbReference type="EMBL" id="BEYU01000081">
    <property type="protein sequence ID" value="GBG30655.1"/>
    <property type="molecule type" value="Genomic_DNA"/>
</dbReference>
<dbReference type="Proteomes" id="UP000241890">
    <property type="component" value="Unassembled WGS sequence"/>
</dbReference>
<dbReference type="SUPFAM" id="SSF56219">
    <property type="entry name" value="DNase I-like"/>
    <property type="match status" value="1"/>
</dbReference>
<feature type="domain" description="Endonuclease/exonuclease/phosphatase" evidence="11">
    <location>
        <begin position="19"/>
        <end position="305"/>
    </location>
</feature>
<comment type="cofactor">
    <cofactor evidence="1">
        <name>Mn(2+)</name>
        <dbReference type="ChEBI" id="CHEBI:29035"/>
    </cofactor>
</comment>
<dbReference type="Pfam" id="PF03372">
    <property type="entry name" value="Exo_endo_phos"/>
    <property type="match status" value="1"/>
</dbReference>
<keyword evidence="7" id="KW-0378">Hydrolase</keyword>
<dbReference type="InterPro" id="IPR036691">
    <property type="entry name" value="Endo/exonu/phosph_ase_sf"/>
</dbReference>
<dbReference type="GO" id="GO:0046872">
    <property type="term" value="F:metal ion binding"/>
    <property type="evidence" value="ECO:0007669"/>
    <property type="project" value="UniProtKB-KW"/>
</dbReference>
<keyword evidence="10" id="KW-0539">Nucleus</keyword>
<name>A0A2R5GJ60_9STRA</name>
<accession>A0A2R5GJ60</accession>
<keyword evidence="5" id="KW-0479">Metal-binding</keyword>
<protein>
    <submittedName>
        <fullName evidence="12">CCR4-NOT transcription complex subunit 6-like</fullName>
    </submittedName>
</protein>
<keyword evidence="6" id="KW-0227">DNA damage</keyword>
<dbReference type="InterPro" id="IPR005135">
    <property type="entry name" value="Endo/exonuclease/phosphatase"/>
</dbReference>
<dbReference type="InParanoid" id="A0A2R5GJ60"/>
<evidence type="ECO:0000256" key="8">
    <source>
        <dbReference type="ARBA" id="ARBA00022842"/>
    </source>
</evidence>
<evidence type="ECO:0000256" key="4">
    <source>
        <dbReference type="ARBA" id="ARBA00022722"/>
    </source>
</evidence>
<sequence>MDRDDRGHRDRLRRGLVVLTFNVWFENSRRGVDKNQSKEHGFGSWPERCAALQKWLHVLQPDVICLQEVLQGGGHDMLADLFGPQDASATDSTEYPYRFYARASQWWIDDKVNFGNAIVSRFPLARTRALQLPVQLTPGVKFYETRGAALAEISSPFGAVFVASLHLNHQLHQPAIRLLQTRAVTSSMQDFVNEGVNKNVLTQLLCGDFNAKPDEACIRFLRGSHPVTEPGAEDVFFQDAWSFCNGEEGGFTWSRKNPGANVDLEEDKRLDYIFASLPHRDGRGLVEDCRVVCDHPFAGDFPSDHFGVLTEIRAHPSLDTPRAKY</sequence>
<dbReference type="PANTHER" id="PTHR15822">
    <property type="entry name" value="TRAF AND TNF RECEPTOR-ASSOCIATED PROTEIN"/>
    <property type="match status" value="1"/>
</dbReference>
<evidence type="ECO:0000256" key="1">
    <source>
        <dbReference type="ARBA" id="ARBA00001936"/>
    </source>
</evidence>
<evidence type="ECO:0000313" key="12">
    <source>
        <dbReference type="EMBL" id="GBG30655.1"/>
    </source>
</evidence>
<evidence type="ECO:0000256" key="5">
    <source>
        <dbReference type="ARBA" id="ARBA00022723"/>
    </source>
</evidence>
<keyword evidence="13" id="KW-1185">Reference proteome</keyword>
<comment type="caution">
    <text evidence="12">The sequence shown here is derived from an EMBL/GenBank/DDBJ whole genome shotgun (WGS) entry which is preliminary data.</text>
</comment>
<evidence type="ECO:0000259" key="11">
    <source>
        <dbReference type="Pfam" id="PF03372"/>
    </source>
</evidence>
<dbReference type="GO" id="GO:0006281">
    <property type="term" value="P:DNA repair"/>
    <property type="evidence" value="ECO:0007669"/>
    <property type="project" value="UniProtKB-KW"/>
</dbReference>
<dbReference type="GO" id="GO:0016787">
    <property type="term" value="F:hydrolase activity"/>
    <property type="evidence" value="ECO:0007669"/>
    <property type="project" value="UniProtKB-KW"/>
</dbReference>
<keyword evidence="8" id="KW-0460">Magnesium</keyword>
<comment type="cofactor">
    <cofactor evidence="2">
        <name>Mg(2+)</name>
        <dbReference type="ChEBI" id="CHEBI:18420"/>
    </cofactor>
</comment>
<evidence type="ECO:0000256" key="9">
    <source>
        <dbReference type="ARBA" id="ARBA00023204"/>
    </source>
</evidence>